<keyword evidence="3" id="KW-1185">Reference proteome</keyword>
<dbReference type="Gene3D" id="1.25.40.10">
    <property type="entry name" value="Tetratricopeptide repeat domain"/>
    <property type="match status" value="1"/>
</dbReference>
<dbReference type="Pfam" id="PF13429">
    <property type="entry name" value="TPR_15"/>
    <property type="match status" value="1"/>
</dbReference>
<gene>
    <name evidence="2" type="ORF">CRENPOLYSF1_200048</name>
</gene>
<sequence length="220" mass="25010">MDIKRLLLFYTLIFLANRVWAEAKAPWVGTSLLGTPCIGGGQGYGPFDYTKKKSYTPENLILVESAHFTPEVENLIKGNRGYLDSDIDYTLRAWPNHHRALLSITRYQLKIDNKLSNARLKTPVECYFQRALHFSPKDAISLSLYGYFLRKTGHLKAAVSAYEQALTLAPDTSKMEYAYSLLLIDLKQYDNALVYAKKAYQHGMPPQGLKNKLIKLGAWK</sequence>
<evidence type="ECO:0000256" key="1">
    <source>
        <dbReference type="PROSITE-ProRule" id="PRU00339"/>
    </source>
</evidence>
<dbReference type="PROSITE" id="PS50005">
    <property type="entry name" value="TPR"/>
    <property type="match status" value="1"/>
</dbReference>
<dbReference type="AlphaFoldDB" id="A0A1R4H6N5"/>
<reference evidence="3" key="1">
    <citation type="submission" date="2017-02" db="EMBL/GenBank/DDBJ databases">
        <authorList>
            <person name="Daims H."/>
        </authorList>
    </citation>
    <scope>NUCLEOTIDE SEQUENCE [LARGE SCALE GENOMIC DNA]</scope>
</reference>
<dbReference type="InterPro" id="IPR011990">
    <property type="entry name" value="TPR-like_helical_dom_sf"/>
</dbReference>
<dbReference type="RefSeq" id="WP_176371051.1">
    <property type="nucleotide sequence ID" value="NZ_FUKI01000094.1"/>
</dbReference>
<proteinExistence type="predicted"/>
<accession>A0A1R4H6N5</accession>
<evidence type="ECO:0000313" key="3">
    <source>
        <dbReference type="Proteomes" id="UP000195667"/>
    </source>
</evidence>
<organism evidence="2 3">
    <name type="scientific">Crenothrix polyspora</name>
    <dbReference type="NCBI Taxonomy" id="360316"/>
    <lineage>
        <taxon>Bacteria</taxon>
        <taxon>Pseudomonadati</taxon>
        <taxon>Pseudomonadota</taxon>
        <taxon>Gammaproteobacteria</taxon>
        <taxon>Methylococcales</taxon>
        <taxon>Crenotrichaceae</taxon>
        <taxon>Crenothrix</taxon>
    </lineage>
</organism>
<feature type="repeat" description="TPR" evidence="1">
    <location>
        <begin position="139"/>
        <end position="172"/>
    </location>
</feature>
<keyword evidence="1" id="KW-0802">TPR repeat</keyword>
<protein>
    <submittedName>
        <fullName evidence="2">TPR repeat-containing protein</fullName>
    </submittedName>
</protein>
<dbReference type="Proteomes" id="UP000195667">
    <property type="component" value="Unassembled WGS sequence"/>
</dbReference>
<evidence type="ECO:0000313" key="2">
    <source>
        <dbReference type="EMBL" id="SJM91701.1"/>
    </source>
</evidence>
<dbReference type="SUPFAM" id="SSF48452">
    <property type="entry name" value="TPR-like"/>
    <property type="match status" value="1"/>
</dbReference>
<name>A0A1R4H6N5_9GAMM</name>
<dbReference type="InterPro" id="IPR019734">
    <property type="entry name" value="TPR_rpt"/>
</dbReference>
<dbReference type="EMBL" id="FUKI01000094">
    <property type="protein sequence ID" value="SJM91701.1"/>
    <property type="molecule type" value="Genomic_DNA"/>
</dbReference>